<dbReference type="AlphaFoldDB" id="A0A4R4VS47"/>
<evidence type="ECO:0000313" key="2">
    <source>
        <dbReference type="Proteomes" id="UP000294543"/>
    </source>
</evidence>
<sequence length="88" mass="10007">MRDRIVELAADHNHGDSGQALLRKGEMPIPRRQMCCSRCRIYCGRLMIAAILTWTASSVIEIEAYAFTAAERNEAPRIFHQRDCQIDG</sequence>
<dbReference type="EMBL" id="SMKP01000292">
    <property type="protein sequence ID" value="TDD05424.1"/>
    <property type="molecule type" value="Genomic_DNA"/>
</dbReference>
<name>A0A4R4VS47_9ACTN</name>
<keyword evidence="2" id="KW-1185">Reference proteome</keyword>
<dbReference type="Proteomes" id="UP000294543">
    <property type="component" value="Unassembled WGS sequence"/>
</dbReference>
<proteinExistence type="predicted"/>
<organism evidence="1 2">
    <name type="scientific">Nonomuraea diastatica</name>
    <dbReference type="NCBI Taxonomy" id="1848329"/>
    <lineage>
        <taxon>Bacteria</taxon>
        <taxon>Bacillati</taxon>
        <taxon>Actinomycetota</taxon>
        <taxon>Actinomycetes</taxon>
        <taxon>Streptosporangiales</taxon>
        <taxon>Streptosporangiaceae</taxon>
        <taxon>Nonomuraea</taxon>
    </lineage>
</organism>
<comment type="caution">
    <text evidence="1">The sequence shown here is derived from an EMBL/GenBank/DDBJ whole genome shotgun (WGS) entry which is preliminary data.</text>
</comment>
<reference evidence="1 2" key="1">
    <citation type="submission" date="2019-03" db="EMBL/GenBank/DDBJ databases">
        <title>Draft genome sequences of novel Actinobacteria.</title>
        <authorList>
            <person name="Sahin N."/>
            <person name="Ay H."/>
            <person name="Saygin H."/>
        </authorList>
    </citation>
    <scope>NUCLEOTIDE SEQUENCE [LARGE SCALE GENOMIC DNA]</scope>
    <source>
        <strain evidence="1 2">KC712</strain>
    </source>
</reference>
<accession>A0A4R4VS47</accession>
<dbReference type="RefSeq" id="WP_132519537.1">
    <property type="nucleotide sequence ID" value="NZ_SMKP01000292.1"/>
</dbReference>
<evidence type="ECO:0000313" key="1">
    <source>
        <dbReference type="EMBL" id="TDD05424.1"/>
    </source>
</evidence>
<protein>
    <submittedName>
        <fullName evidence="1">Uncharacterized protein</fullName>
    </submittedName>
</protein>
<gene>
    <name evidence="1" type="ORF">E1294_49560</name>
</gene>